<protein>
    <submittedName>
        <fullName evidence="1">Uncharacterized protein</fullName>
    </submittedName>
</protein>
<dbReference type="AlphaFoldDB" id="A0A2Z5ZHJ0"/>
<gene>
    <name evidence="1" type="ORF">AcetOrient_orf01949</name>
</gene>
<evidence type="ECO:0000313" key="2">
    <source>
        <dbReference type="Proteomes" id="UP000270034"/>
    </source>
</evidence>
<sequence>MWGIAWLWLVLRGVFTPHVPHGVVANNNRVPRHSRQPYLASVWSGLGGLVAAGW</sequence>
<dbReference type="KEGG" id="aot:AcetOri_orf01949"/>
<name>A0A2Z5ZHJ0_9PROT</name>
<evidence type="ECO:0000313" key="1">
    <source>
        <dbReference type="EMBL" id="BBC79647.1"/>
    </source>
</evidence>
<dbReference type="Proteomes" id="UP000270034">
    <property type="component" value="Chromosome"/>
</dbReference>
<accession>A0A2Z5ZHJ0</accession>
<proteinExistence type="predicted"/>
<dbReference type="EMBL" id="AP018515">
    <property type="protein sequence ID" value="BBC79647.1"/>
    <property type="molecule type" value="Genomic_DNA"/>
</dbReference>
<reference evidence="1 2" key="1">
    <citation type="submission" date="2018-02" db="EMBL/GenBank/DDBJ databases">
        <title>Acetobacter orientalis genome.</title>
        <authorList>
            <person name="Nakashima N."/>
            <person name="Tamura T."/>
        </authorList>
    </citation>
    <scope>NUCLEOTIDE SEQUENCE [LARGE SCALE GENOMIC DNA]</scope>
    <source>
        <strain evidence="1 2">FAN1</strain>
    </source>
</reference>
<organism evidence="1 2">
    <name type="scientific">Acetobacter orientalis</name>
    <dbReference type="NCBI Taxonomy" id="146474"/>
    <lineage>
        <taxon>Bacteria</taxon>
        <taxon>Pseudomonadati</taxon>
        <taxon>Pseudomonadota</taxon>
        <taxon>Alphaproteobacteria</taxon>
        <taxon>Acetobacterales</taxon>
        <taxon>Acetobacteraceae</taxon>
        <taxon>Acetobacter</taxon>
    </lineage>
</organism>